<gene>
    <name evidence="13" type="ORF">BLA29_001462</name>
</gene>
<dbReference type="PANTHER" id="PTHR11616">
    <property type="entry name" value="SODIUM/CHLORIDE DEPENDENT TRANSPORTER"/>
    <property type="match status" value="1"/>
</dbReference>
<comment type="similarity">
    <text evidence="2 10">Belongs to the sodium:neurotransmitter symporter (SNF) (TC 2.A.22) family.</text>
</comment>
<keyword evidence="3 10" id="KW-0813">Transport</keyword>
<reference evidence="13 14" key="1">
    <citation type="submission" date="2017-03" db="EMBL/GenBank/DDBJ databases">
        <title>Genome Survey of Euroglyphus maynei.</title>
        <authorList>
            <person name="Arlian L.G."/>
            <person name="Morgan M.S."/>
            <person name="Rider S.D."/>
        </authorList>
    </citation>
    <scope>NUCLEOTIDE SEQUENCE [LARGE SCALE GENOMIC DNA]</scope>
    <source>
        <strain evidence="13">Arlian Lab</strain>
        <tissue evidence="13">Whole body</tissue>
    </source>
</reference>
<dbReference type="GO" id="GO:0015293">
    <property type="term" value="F:symporter activity"/>
    <property type="evidence" value="ECO:0007669"/>
    <property type="project" value="UniProtKB-KW"/>
</dbReference>
<sequence>YDSLHSTPKQQLIDAHQISVDPSPLLTRQNSIDEQSNYEIERPNINDENNGNKYKSPSSMMNKNDKKQNYQWITMEQKSNDGSKPTKMLMISDHSGNVIKTNNTSTTSNMNQGDGDEKIIEREQWGKKIDFLLSIIGFAVDLSNVWRFPYLCYKNGGGVFLIPYTFMLLFGALPLFFMELALGQWAKTGPISLWDKICPPLKGIGYCFVLISWYVSFYYNVIIAWTTSYVIKTIISGNLMPWQHCDNWYNTEDCISMEEIKQLKCGQQKMMDSNQTTTTQRSIINQSLPLKKLLFSNRKMTNSTSIINREQYDIEAICQRLSNRTSPTEEFFNRGLLEIDQSRGLESLGHIRLELVGCLLIVFIVLYFSLFKGVKSSGKVVWVTATAPYFILTILLIRGLFLPGSSKNKVRVLNNQ</sequence>
<dbReference type="InterPro" id="IPR000175">
    <property type="entry name" value="Na/ntran_symport"/>
</dbReference>
<feature type="transmembrane region" description="Helical" evidence="12">
    <location>
        <begin position="380"/>
        <end position="401"/>
    </location>
</feature>
<dbReference type="Pfam" id="PF00209">
    <property type="entry name" value="SNF"/>
    <property type="match status" value="2"/>
</dbReference>
<evidence type="ECO:0000256" key="1">
    <source>
        <dbReference type="ARBA" id="ARBA00004141"/>
    </source>
</evidence>
<evidence type="ECO:0000256" key="3">
    <source>
        <dbReference type="ARBA" id="ARBA00022448"/>
    </source>
</evidence>
<keyword evidence="9" id="KW-1015">Disulfide bond</keyword>
<feature type="region of interest" description="Disordered" evidence="11">
    <location>
        <begin position="1"/>
        <end position="63"/>
    </location>
</feature>
<keyword evidence="5 10" id="KW-0769">Symport</keyword>
<evidence type="ECO:0000256" key="9">
    <source>
        <dbReference type="PIRSR" id="PIRSR600175-2"/>
    </source>
</evidence>
<evidence type="ECO:0000256" key="7">
    <source>
        <dbReference type="ARBA" id="ARBA00023136"/>
    </source>
</evidence>
<keyword evidence="4 10" id="KW-0812">Transmembrane</keyword>
<evidence type="ECO:0000256" key="10">
    <source>
        <dbReference type="RuleBase" id="RU003732"/>
    </source>
</evidence>
<keyword evidence="8" id="KW-0479">Metal-binding</keyword>
<feature type="disulfide bond" evidence="9">
    <location>
        <begin position="245"/>
        <end position="254"/>
    </location>
</feature>
<feature type="binding site" evidence="8">
    <location>
        <position position="140"/>
    </location>
    <ligand>
        <name>Na(+)</name>
        <dbReference type="ChEBI" id="CHEBI:29101"/>
        <label>1</label>
    </ligand>
</feature>
<keyword evidence="14" id="KW-1185">Reference proteome</keyword>
<comment type="subcellular location">
    <subcellularLocation>
        <location evidence="1">Membrane</location>
        <topology evidence="1">Multi-pass membrane protein</topology>
    </subcellularLocation>
</comment>
<dbReference type="PROSITE" id="PS50267">
    <property type="entry name" value="NA_NEUROTRAN_SYMP_3"/>
    <property type="match status" value="1"/>
</dbReference>
<name>A0A1Y3B9H7_EURMA</name>
<evidence type="ECO:0000256" key="12">
    <source>
        <dbReference type="SAM" id="Phobius"/>
    </source>
</evidence>
<feature type="binding site" evidence="8">
    <location>
        <position position="139"/>
    </location>
    <ligand>
        <name>Na(+)</name>
        <dbReference type="ChEBI" id="CHEBI:29101"/>
        <label>1</label>
    </ligand>
</feature>
<feature type="binding site" evidence="8">
    <location>
        <position position="144"/>
    </location>
    <ligand>
        <name>Na(+)</name>
        <dbReference type="ChEBI" id="CHEBI:29101"/>
        <label>1</label>
    </ligand>
</feature>
<evidence type="ECO:0000256" key="6">
    <source>
        <dbReference type="ARBA" id="ARBA00022989"/>
    </source>
</evidence>
<evidence type="ECO:0000256" key="8">
    <source>
        <dbReference type="PIRSR" id="PIRSR600175-1"/>
    </source>
</evidence>
<keyword evidence="6 12" id="KW-1133">Transmembrane helix</keyword>
<evidence type="ECO:0000256" key="5">
    <source>
        <dbReference type="ARBA" id="ARBA00022847"/>
    </source>
</evidence>
<dbReference type="PRINTS" id="PR00176">
    <property type="entry name" value="NANEUSMPORT"/>
</dbReference>
<evidence type="ECO:0000313" key="14">
    <source>
        <dbReference type="Proteomes" id="UP000194236"/>
    </source>
</evidence>
<keyword evidence="8" id="KW-0915">Sodium</keyword>
<proteinExistence type="inferred from homology"/>
<evidence type="ECO:0000313" key="13">
    <source>
        <dbReference type="EMBL" id="OTF76684.1"/>
    </source>
</evidence>
<dbReference type="PROSITE" id="PS00610">
    <property type="entry name" value="NA_NEUROTRAN_SYMP_1"/>
    <property type="match status" value="1"/>
</dbReference>
<feature type="transmembrane region" description="Helical" evidence="12">
    <location>
        <begin position="161"/>
        <end position="182"/>
    </location>
</feature>
<dbReference type="AlphaFoldDB" id="A0A1Y3B9H7"/>
<feature type="compositionally biased region" description="Polar residues" evidence="11">
    <location>
        <begin position="26"/>
        <end position="38"/>
    </location>
</feature>
<feature type="compositionally biased region" description="Polar residues" evidence="11">
    <location>
        <begin position="1"/>
        <end position="10"/>
    </location>
</feature>
<dbReference type="Proteomes" id="UP000194236">
    <property type="component" value="Unassembled WGS sequence"/>
</dbReference>
<feature type="non-terminal residue" evidence="13">
    <location>
        <position position="1"/>
    </location>
</feature>
<evidence type="ECO:0000256" key="4">
    <source>
        <dbReference type="ARBA" id="ARBA00022692"/>
    </source>
</evidence>
<dbReference type="GO" id="GO:0006865">
    <property type="term" value="P:amino acid transport"/>
    <property type="evidence" value="ECO:0007669"/>
    <property type="project" value="TreeGrafter"/>
</dbReference>
<feature type="transmembrane region" description="Helical" evidence="12">
    <location>
        <begin position="203"/>
        <end position="231"/>
    </location>
</feature>
<feature type="transmembrane region" description="Helical" evidence="12">
    <location>
        <begin position="351"/>
        <end position="368"/>
    </location>
</feature>
<dbReference type="InterPro" id="IPR037272">
    <property type="entry name" value="SNS_sf"/>
</dbReference>
<dbReference type="EMBL" id="MUJZ01036290">
    <property type="protein sequence ID" value="OTF76684.1"/>
    <property type="molecule type" value="Genomic_DNA"/>
</dbReference>
<dbReference type="PANTHER" id="PTHR11616:SF38">
    <property type="entry name" value="SODIUM-DEPENDENT DOPAMINE TRANSPORTER"/>
    <property type="match status" value="1"/>
</dbReference>
<comment type="caution">
    <text evidence="13">The sequence shown here is derived from an EMBL/GenBank/DDBJ whole genome shotgun (WGS) entry which is preliminary data.</text>
</comment>
<evidence type="ECO:0000256" key="2">
    <source>
        <dbReference type="ARBA" id="ARBA00006459"/>
    </source>
</evidence>
<dbReference type="GO" id="GO:0046872">
    <property type="term" value="F:metal ion binding"/>
    <property type="evidence" value="ECO:0007669"/>
    <property type="project" value="UniProtKB-KW"/>
</dbReference>
<organism evidence="13 14">
    <name type="scientific">Euroglyphus maynei</name>
    <name type="common">Mayne's house dust mite</name>
    <dbReference type="NCBI Taxonomy" id="6958"/>
    <lineage>
        <taxon>Eukaryota</taxon>
        <taxon>Metazoa</taxon>
        <taxon>Ecdysozoa</taxon>
        <taxon>Arthropoda</taxon>
        <taxon>Chelicerata</taxon>
        <taxon>Arachnida</taxon>
        <taxon>Acari</taxon>
        <taxon>Acariformes</taxon>
        <taxon>Sarcoptiformes</taxon>
        <taxon>Astigmata</taxon>
        <taxon>Psoroptidia</taxon>
        <taxon>Analgoidea</taxon>
        <taxon>Pyroglyphidae</taxon>
        <taxon>Pyroglyphinae</taxon>
        <taxon>Euroglyphus</taxon>
    </lineage>
</organism>
<protein>
    <recommendedName>
        <fullName evidence="10">Transporter</fullName>
    </recommendedName>
</protein>
<feature type="binding site" evidence="8">
    <location>
        <position position="137"/>
    </location>
    <ligand>
        <name>Na(+)</name>
        <dbReference type="ChEBI" id="CHEBI:29101"/>
        <label>1</label>
    </ligand>
</feature>
<dbReference type="SUPFAM" id="SSF161070">
    <property type="entry name" value="SNF-like"/>
    <property type="match status" value="1"/>
</dbReference>
<dbReference type="GO" id="GO:0005886">
    <property type="term" value="C:plasma membrane"/>
    <property type="evidence" value="ECO:0007669"/>
    <property type="project" value="TreeGrafter"/>
</dbReference>
<keyword evidence="7 12" id="KW-0472">Membrane</keyword>
<feature type="compositionally biased region" description="Polar residues" evidence="11">
    <location>
        <begin position="46"/>
        <end position="62"/>
    </location>
</feature>
<evidence type="ECO:0000256" key="11">
    <source>
        <dbReference type="SAM" id="MobiDB-lite"/>
    </source>
</evidence>
<accession>A0A1Y3B9H7</accession>
<dbReference type="GO" id="GO:0035725">
    <property type="term" value="P:sodium ion transmembrane transport"/>
    <property type="evidence" value="ECO:0007669"/>
    <property type="project" value="TreeGrafter"/>
</dbReference>
<dbReference type="OrthoDB" id="6581954at2759"/>